<sequence length="221" mass="23950">MLVMTGERGGGDRPPADPPDRTLLLSSGIELSSMPQCLTLLSTPHTVQNDQQNFTQVSLVTTTTRNDKQYYRAELQPWAHGRRGRQVAERVSGGRAGRASVGGAVVRRGRAVVTECRSPISRCAHPHRDTHTRNTNTTFNKMCKRNMRVRAMCASVCVQGGDGTSLVVTARTDPPIGWCQGGRSREAARRFVSFQNLSKCFAFCARSAILHTPPTGAAGGA</sequence>
<gene>
    <name evidence="1" type="ORF">Pcinc_007701</name>
</gene>
<evidence type="ECO:0000313" key="2">
    <source>
        <dbReference type="Proteomes" id="UP001286313"/>
    </source>
</evidence>
<protein>
    <submittedName>
        <fullName evidence="1">Uncharacterized protein</fullName>
    </submittedName>
</protein>
<organism evidence="1 2">
    <name type="scientific">Petrolisthes cinctipes</name>
    <name type="common">Flat porcelain crab</name>
    <dbReference type="NCBI Taxonomy" id="88211"/>
    <lineage>
        <taxon>Eukaryota</taxon>
        <taxon>Metazoa</taxon>
        <taxon>Ecdysozoa</taxon>
        <taxon>Arthropoda</taxon>
        <taxon>Crustacea</taxon>
        <taxon>Multicrustacea</taxon>
        <taxon>Malacostraca</taxon>
        <taxon>Eumalacostraca</taxon>
        <taxon>Eucarida</taxon>
        <taxon>Decapoda</taxon>
        <taxon>Pleocyemata</taxon>
        <taxon>Anomura</taxon>
        <taxon>Galatheoidea</taxon>
        <taxon>Porcellanidae</taxon>
        <taxon>Petrolisthes</taxon>
    </lineage>
</organism>
<evidence type="ECO:0000313" key="1">
    <source>
        <dbReference type="EMBL" id="KAK3888222.1"/>
    </source>
</evidence>
<comment type="caution">
    <text evidence="1">The sequence shown here is derived from an EMBL/GenBank/DDBJ whole genome shotgun (WGS) entry which is preliminary data.</text>
</comment>
<keyword evidence="2" id="KW-1185">Reference proteome</keyword>
<dbReference type="AlphaFoldDB" id="A0AAE1G8S6"/>
<dbReference type="EMBL" id="JAWQEG010000578">
    <property type="protein sequence ID" value="KAK3888222.1"/>
    <property type="molecule type" value="Genomic_DNA"/>
</dbReference>
<dbReference type="Proteomes" id="UP001286313">
    <property type="component" value="Unassembled WGS sequence"/>
</dbReference>
<name>A0AAE1G8S6_PETCI</name>
<proteinExistence type="predicted"/>
<reference evidence="1" key="1">
    <citation type="submission" date="2023-10" db="EMBL/GenBank/DDBJ databases">
        <title>Genome assemblies of two species of porcelain crab, Petrolisthes cinctipes and Petrolisthes manimaculis (Anomura: Porcellanidae).</title>
        <authorList>
            <person name="Angst P."/>
        </authorList>
    </citation>
    <scope>NUCLEOTIDE SEQUENCE</scope>
    <source>
        <strain evidence="1">PB745_01</strain>
        <tissue evidence="1">Gill</tissue>
    </source>
</reference>
<accession>A0AAE1G8S6</accession>